<dbReference type="PROSITE" id="PS51318">
    <property type="entry name" value="TAT"/>
    <property type="match status" value="1"/>
</dbReference>
<evidence type="ECO:0000256" key="1">
    <source>
        <dbReference type="ARBA" id="ARBA00010515"/>
    </source>
</evidence>
<dbReference type="GO" id="GO:0004806">
    <property type="term" value="F:triacylglycerol lipase activity"/>
    <property type="evidence" value="ECO:0007669"/>
    <property type="project" value="TreeGrafter"/>
</dbReference>
<evidence type="ECO:0000259" key="4">
    <source>
        <dbReference type="Pfam" id="PF07859"/>
    </source>
</evidence>
<proteinExistence type="inferred from homology"/>
<reference evidence="5" key="1">
    <citation type="submission" date="2021-02" db="EMBL/GenBank/DDBJ databases">
        <title>Rhodobacter shimadae sp. nov., an aerobic anoxygenic phototrophic bacterium isolated from a hot spring.</title>
        <authorList>
            <person name="Muramatsu S."/>
            <person name="Haruta S."/>
            <person name="Hirose S."/>
            <person name="Hanada S."/>
        </authorList>
    </citation>
    <scope>NUCLEOTIDE SEQUENCE</scope>
    <source>
        <strain evidence="5">N10</strain>
    </source>
</reference>
<accession>A0A8G1ED68</accession>
<dbReference type="InterPro" id="IPR029058">
    <property type="entry name" value="AB_hydrolase_fold"/>
</dbReference>
<dbReference type="EMBL" id="CP069370">
    <property type="protein sequence ID" value="QYZ69089.1"/>
    <property type="molecule type" value="Genomic_DNA"/>
</dbReference>
<dbReference type="InterPro" id="IPR013094">
    <property type="entry name" value="AB_hydrolase_3"/>
</dbReference>
<dbReference type="KEGG" id="nsm:JO391_15260"/>
<dbReference type="Gene3D" id="3.40.50.1820">
    <property type="entry name" value="alpha/beta hydrolase"/>
    <property type="match status" value="1"/>
</dbReference>
<dbReference type="PANTHER" id="PTHR48081:SF30">
    <property type="entry name" value="ACETYL-HYDROLASE LIPR-RELATED"/>
    <property type="match status" value="1"/>
</dbReference>
<feature type="signal peptide" evidence="3">
    <location>
        <begin position="1"/>
        <end position="27"/>
    </location>
</feature>
<dbReference type="Proteomes" id="UP000826300">
    <property type="component" value="Chromosome"/>
</dbReference>
<keyword evidence="6" id="KW-1185">Reference proteome</keyword>
<dbReference type="SUPFAM" id="SSF53474">
    <property type="entry name" value="alpha/beta-Hydrolases"/>
    <property type="match status" value="1"/>
</dbReference>
<keyword evidence="3" id="KW-0732">Signal</keyword>
<dbReference type="Pfam" id="PF07859">
    <property type="entry name" value="Abhydrolase_3"/>
    <property type="match status" value="1"/>
</dbReference>
<organism evidence="5 6">
    <name type="scientific">Neotabrizicola shimadae</name>
    <dbReference type="NCBI Taxonomy" id="2807096"/>
    <lineage>
        <taxon>Bacteria</taxon>
        <taxon>Pseudomonadati</taxon>
        <taxon>Pseudomonadota</taxon>
        <taxon>Alphaproteobacteria</taxon>
        <taxon>Rhodobacterales</taxon>
        <taxon>Paracoccaceae</taxon>
        <taxon>Neotabrizicola</taxon>
    </lineage>
</organism>
<gene>
    <name evidence="5" type="ORF">JO391_15260</name>
</gene>
<feature type="domain" description="Alpha/beta hydrolase fold-3" evidence="4">
    <location>
        <begin position="132"/>
        <end position="333"/>
    </location>
</feature>
<comment type="similarity">
    <text evidence="1">Belongs to the 'GDXG' lipolytic enzyme family.</text>
</comment>
<evidence type="ECO:0000313" key="6">
    <source>
        <dbReference type="Proteomes" id="UP000826300"/>
    </source>
</evidence>
<evidence type="ECO:0000256" key="2">
    <source>
        <dbReference type="ARBA" id="ARBA00022801"/>
    </source>
</evidence>
<evidence type="ECO:0000256" key="3">
    <source>
        <dbReference type="SAM" id="SignalP"/>
    </source>
</evidence>
<dbReference type="InterPro" id="IPR006311">
    <property type="entry name" value="TAT_signal"/>
</dbReference>
<evidence type="ECO:0000313" key="5">
    <source>
        <dbReference type="EMBL" id="QYZ69089.1"/>
    </source>
</evidence>
<protein>
    <submittedName>
        <fullName evidence="5">Alpha/beta hydrolase</fullName>
    </submittedName>
</protein>
<dbReference type="PANTHER" id="PTHR48081">
    <property type="entry name" value="AB HYDROLASE SUPERFAMILY PROTEIN C4A8.06C"/>
    <property type="match status" value="1"/>
</dbReference>
<keyword evidence="2 5" id="KW-0378">Hydrolase</keyword>
<name>A0A8G1ED68_9RHOB</name>
<dbReference type="InterPro" id="IPR050300">
    <property type="entry name" value="GDXG_lipolytic_enzyme"/>
</dbReference>
<feature type="chain" id="PRO_5034603249" evidence="3">
    <location>
        <begin position="28"/>
        <end position="358"/>
    </location>
</feature>
<dbReference type="RefSeq" id="WP_220661310.1">
    <property type="nucleotide sequence ID" value="NZ_CP069370.1"/>
</dbReference>
<sequence>MSETELNRRALLLTGCLIGGAAPAALAEGTASGQPAGPGRQVPARWLPVPDTVSPELAAVIAGPLAAGWDSRPTTAAAWKDLVAASVEAAAGDIAKIKATYGLRVSSDRIAGVSVFRIDPATPSPEAAGRVLMHLHGGGYVFFPGEAGAGEGMLMAALAGWPVISVDYRMPPDHPFPAALDDAMAVWRALAAQRDPGSIGVFGASAGGGLTLALMLAARDAGLPLPGAIAPGTPWADLTGAGDSLQANAFVDNVLVSPDGWSGAAALLYAAGRDLADPLISPLHGDFAGFPPAMLTSGTRDLLLSQTVRAHRRLRQAGVVAELQVYEGQSHAQFLEPFVPETEEAFREIGAFFARHLA</sequence>
<dbReference type="AlphaFoldDB" id="A0A8G1ED68"/>